<keyword evidence="3" id="KW-0804">Transcription</keyword>
<gene>
    <name evidence="6" type="ORF">AB5J52_46390</name>
</gene>
<dbReference type="GO" id="GO:0003677">
    <property type="term" value="F:DNA binding"/>
    <property type="evidence" value="ECO:0007669"/>
    <property type="project" value="UniProtKB-KW"/>
</dbReference>
<evidence type="ECO:0000256" key="2">
    <source>
        <dbReference type="ARBA" id="ARBA00023125"/>
    </source>
</evidence>
<dbReference type="Pfam" id="PF07729">
    <property type="entry name" value="FCD"/>
    <property type="match status" value="1"/>
</dbReference>
<dbReference type="InterPro" id="IPR036388">
    <property type="entry name" value="WH-like_DNA-bd_sf"/>
</dbReference>
<evidence type="ECO:0000256" key="4">
    <source>
        <dbReference type="SAM" id="MobiDB-lite"/>
    </source>
</evidence>
<dbReference type="InterPro" id="IPR008920">
    <property type="entry name" value="TF_FadR/GntR_C"/>
</dbReference>
<keyword evidence="2" id="KW-0238">DNA-binding</keyword>
<dbReference type="PRINTS" id="PR00035">
    <property type="entry name" value="HTHGNTR"/>
</dbReference>
<dbReference type="SMART" id="SM00345">
    <property type="entry name" value="HTH_GNTR"/>
    <property type="match status" value="1"/>
</dbReference>
<evidence type="ECO:0000256" key="1">
    <source>
        <dbReference type="ARBA" id="ARBA00023015"/>
    </source>
</evidence>
<dbReference type="SUPFAM" id="SSF48008">
    <property type="entry name" value="GntR ligand-binding domain-like"/>
    <property type="match status" value="1"/>
</dbReference>
<proteinExistence type="predicted"/>
<dbReference type="RefSeq" id="WP_369227770.1">
    <property type="nucleotide sequence ID" value="NZ_CP163441.1"/>
</dbReference>
<feature type="domain" description="HTH gntR-type" evidence="5">
    <location>
        <begin position="19"/>
        <end position="87"/>
    </location>
</feature>
<dbReference type="InterPro" id="IPR000524">
    <property type="entry name" value="Tscrpt_reg_HTH_GntR"/>
</dbReference>
<dbReference type="PROSITE" id="PS50949">
    <property type="entry name" value="HTH_GNTR"/>
    <property type="match status" value="1"/>
</dbReference>
<sequence length="263" mass="29193">MARERDQNLVLAERRTPTPMLGVAVVEDLVDAIVSGRLAPGDLLPPEGQLSEQFGVSRTVIRESVKRVEEKGLVTISRGRGTQVRPTSSWNTLDRVVLTSLIKHDESLAVLDELSVVRSQLESAMAAEAARARDDEQLVQLDEAMQRMRDTIDDQAAFRQADLDYHRLVMTISGNRLAESIARVLLDRALESWRYHGIDEPGAFNVTLNEHIAIHSAIADGDAVRAQAAMNVHILEAWRRRRQPAAEKPHDASAVSAVHQHRG</sequence>
<evidence type="ECO:0000256" key="3">
    <source>
        <dbReference type="ARBA" id="ARBA00023163"/>
    </source>
</evidence>
<dbReference type="Gene3D" id="1.20.120.530">
    <property type="entry name" value="GntR ligand-binding domain-like"/>
    <property type="match status" value="1"/>
</dbReference>
<accession>A0AB39QZN5</accession>
<protein>
    <submittedName>
        <fullName evidence="6">FadR/GntR family transcriptional regulator</fullName>
    </submittedName>
</protein>
<dbReference type="Pfam" id="PF00392">
    <property type="entry name" value="GntR"/>
    <property type="match status" value="1"/>
</dbReference>
<evidence type="ECO:0000259" key="5">
    <source>
        <dbReference type="PROSITE" id="PS50949"/>
    </source>
</evidence>
<dbReference type="GO" id="GO:0003700">
    <property type="term" value="F:DNA-binding transcription factor activity"/>
    <property type="evidence" value="ECO:0007669"/>
    <property type="project" value="InterPro"/>
</dbReference>
<evidence type="ECO:0000313" key="6">
    <source>
        <dbReference type="EMBL" id="XDQ49110.1"/>
    </source>
</evidence>
<feature type="region of interest" description="Disordered" evidence="4">
    <location>
        <begin position="242"/>
        <end position="263"/>
    </location>
</feature>
<organism evidence="6">
    <name type="scientific">Streptomyces sp. R39</name>
    <dbReference type="NCBI Taxonomy" id="3238631"/>
    <lineage>
        <taxon>Bacteria</taxon>
        <taxon>Bacillati</taxon>
        <taxon>Actinomycetota</taxon>
        <taxon>Actinomycetes</taxon>
        <taxon>Kitasatosporales</taxon>
        <taxon>Streptomycetaceae</taxon>
        <taxon>Streptomyces</taxon>
    </lineage>
</organism>
<dbReference type="SMART" id="SM00895">
    <property type="entry name" value="FCD"/>
    <property type="match status" value="1"/>
</dbReference>
<dbReference type="Gene3D" id="1.10.10.10">
    <property type="entry name" value="Winged helix-like DNA-binding domain superfamily/Winged helix DNA-binding domain"/>
    <property type="match status" value="1"/>
</dbReference>
<dbReference type="PANTHER" id="PTHR43537:SF44">
    <property type="entry name" value="GNTR FAMILY REGULATORY PROTEIN"/>
    <property type="match status" value="1"/>
</dbReference>
<dbReference type="AlphaFoldDB" id="A0AB39QZN5"/>
<dbReference type="SUPFAM" id="SSF46785">
    <property type="entry name" value="Winged helix' DNA-binding domain"/>
    <property type="match status" value="1"/>
</dbReference>
<dbReference type="EMBL" id="CP163441">
    <property type="protein sequence ID" value="XDQ49110.1"/>
    <property type="molecule type" value="Genomic_DNA"/>
</dbReference>
<dbReference type="CDD" id="cd07377">
    <property type="entry name" value="WHTH_GntR"/>
    <property type="match status" value="1"/>
</dbReference>
<reference evidence="6" key="1">
    <citation type="submission" date="2024-07" db="EMBL/GenBank/DDBJ databases">
        <authorList>
            <person name="Yu S.T."/>
        </authorList>
    </citation>
    <scope>NUCLEOTIDE SEQUENCE</scope>
    <source>
        <strain evidence="6">R39</strain>
    </source>
</reference>
<name>A0AB39QZN5_9ACTN</name>
<keyword evidence="1" id="KW-0805">Transcription regulation</keyword>
<dbReference type="InterPro" id="IPR011711">
    <property type="entry name" value="GntR_C"/>
</dbReference>
<dbReference type="PANTHER" id="PTHR43537">
    <property type="entry name" value="TRANSCRIPTIONAL REGULATOR, GNTR FAMILY"/>
    <property type="match status" value="1"/>
</dbReference>
<dbReference type="InterPro" id="IPR036390">
    <property type="entry name" value="WH_DNA-bd_sf"/>
</dbReference>